<organism evidence="2">
    <name type="scientific">Anguilla anguilla</name>
    <name type="common">European freshwater eel</name>
    <name type="synonym">Muraena anguilla</name>
    <dbReference type="NCBI Taxonomy" id="7936"/>
    <lineage>
        <taxon>Eukaryota</taxon>
        <taxon>Metazoa</taxon>
        <taxon>Chordata</taxon>
        <taxon>Craniata</taxon>
        <taxon>Vertebrata</taxon>
        <taxon>Euteleostomi</taxon>
        <taxon>Actinopterygii</taxon>
        <taxon>Neopterygii</taxon>
        <taxon>Teleostei</taxon>
        <taxon>Anguilliformes</taxon>
        <taxon>Anguillidae</taxon>
        <taxon>Anguilla</taxon>
    </lineage>
</organism>
<evidence type="ECO:0000256" key="1">
    <source>
        <dbReference type="SAM" id="Phobius"/>
    </source>
</evidence>
<dbReference type="AlphaFoldDB" id="A0A0E9T0I6"/>
<dbReference type="EMBL" id="GBXM01062349">
    <property type="protein sequence ID" value="JAH46228.1"/>
    <property type="molecule type" value="Transcribed_RNA"/>
</dbReference>
<sequence>MLSVYFPFGVFWGVLSFSMAFLRRLDMQRNIFSEVGMIFQFNFGVQMPS</sequence>
<keyword evidence="1" id="KW-0812">Transmembrane</keyword>
<accession>A0A0E9T0I6</accession>
<evidence type="ECO:0000313" key="2">
    <source>
        <dbReference type="EMBL" id="JAH46228.1"/>
    </source>
</evidence>
<keyword evidence="1" id="KW-0472">Membrane</keyword>
<feature type="transmembrane region" description="Helical" evidence="1">
    <location>
        <begin position="6"/>
        <end position="22"/>
    </location>
</feature>
<name>A0A0E9T0I6_ANGAN</name>
<proteinExistence type="predicted"/>
<reference evidence="2" key="1">
    <citation type="submission" date="2014-11" db="EMBL/GenBank/DDBJ databases">
        <authorList>
            <person name="Amaro Gonzalez C."/>
        </authorList>
    </citation>
    <scope>NUCLEOTIDE SEQUENCE</scope>
</reference>
<protein>
    <submittedName>
        <fullName evidence="2">Uncharacterized protein</fullName>
    </submittedName>
</protein>
<keyword evidence="1" id="KW-1133">Transmembrane helix</keyword>
<reference evidence="2" key="2">
    <citation type="journal article" date="2015" name="Fish Shellfish Immunol.">
        <title>Early steps in the European eel (Anguilla anguilla)-Vibrio vulnificus interaction in the gills: Role of the RtxA13 toxin.</title>
        <authorList>
            <person name="Callol A."/>
            <person name="Pajuelo D."/>
            <person name="Ebbesson L."/>
            <person name="Teles M."/>
            <person name="MacKenzie S."/>
            <person name="Amaro C."/>
        </authorList>
    </citation>
    <scope>NUCLEOTIDE SEQUENCE</scope>
</reference>